<protein>
    <submittedName>
        <fullName evidence="1">Uncharacterized protein</fullName>
    </submittedName>
</protein>
<accession>A0A177AWK6</accession>
<name>A0A177AWK6_9BILA</name>
<gene>
    <name evidence="1" type="ORF">A3Q56_06521</name>
</gene>
<sequence length="141" mass="16012">MKNCLKKGKQKYNIPVVVVIDNDSEHSDMKSLDHTALCSAQLRLCDKAITCRSLLGASGLDRSFTTDRSAIHTIASTSMSLGYNLTDVSLSVSTIRRERLKFRELIADDIKQIFKTDRRLVVHWDDKLIKDLYNPTKRIKG</sequence>
<organism evidence="1 2">
    <name type="scientific">Intoshia linei</name>
    <dbReference type="NCBI Taxonomy" id="1819745"/>
    <lineage>
        <taxon>Eukaryota</taxon>
        <taxon>Metazoa</taxon>
        <taxon>Spiralia</taxon>
        <taxon>Lophotrochozoa</taxon>
        <taxon>Mesozoa</taxon>
        <taxon>Orthonectida</taxon>
        <taxon>Rhopaluridae</taxon>
        <taxon>Intoshia</taxon>
    </lineage>
</organism>
<proteinExistence type="predicted"/>
<keyword evidence="2" id="KW-1185">Reference proteome</keyword>
<evidence type="ECO:0000313" key="2">
    <source>
        <dbReference type="Proteomes" id="UP000078046"/>
    </source>
</evidence>
<comment type="caution">
    <text evidence="1">The sequence shown here is derived from an EMBL/GenBank/DDBJ whole genome shotgun (WGS) entry which is preliminary data.</text>
</comment>
<evidence type="ECO:0000313" key="1">
    <source>
        <dbReference type="EMBL" id="OAF65753.1"/>
    </source>
</evidence>
<dbReference type="OrthoDB" id="6626714at2759"/>
<dbReference type="Proteomes" id="UP000078046">
    <property type="component" value="Unassembled WGS sequence"/>
</dbReference>
<dbReference type="AlphaFoldDB" id="A0A177AWK6"/>
<reference evidence="1 2" key="1">
    <citation type="submission" date="2016-04" db="EMBL/GenBank/DDBJ databases">
        <title>The genome of Intoshia linei affirms orthonectids as highly simplified spiralians.</title>
        <authorList>
            <person name="Mikhailov K.V."/>
            <person name="Slusarev G.S."/>
            <person name="Nikitin M.A."/>
            <person name="Logacheva M.D."/>
            <person name="Penin A."/>
            <person name="Aleoshin V."/>
            <person name="Panchin Y.V."/>
        </authorList>
    </citation>
    <scope>NUCLEOTIDE SEQUENCE [LARGE SCALE GENOMIC DNA]</scope>
    <source>
        <strain evidence="1">Intl2013</strain>
        <tissue evidence="1">Whole animal</tissue>
    </source>
</reference>
<dbReference type="EMBL" id="LWCA01001160">
    <property type="protein sequence ID" value="OAF65753.1"/>
    <property type="molecule type" value="Genomic_DNA"/>
</dbReference>